<dbReference type="Proteomes" id="UP000053815">
    <property type="component" value="Unassembled WGS sequence"/>
</dbReference>
<dbReference type="SMART" id="SM00449">
    <property type="entry name" value="SPRY"/>
    <property type="match status" value="1"/>
</dbReference>
<dbReference type="InterPro" id="IPR013320">
    <property type="entry name" value="ConA-like_dom_sf"/>
</dbReference>
<reference evidence="7" key="1">
    <citation type="submission" date="2014-09" db="EMBL/GenBank/DDBJ databases">
        <title>Draft genome sequence of an oleaginous Mucoromycotina fungus Mucor ambiguus NBRC6742.</title>
        <authorList>
            <person name="Takeda I."/>
            <person name="Yamane N."/>
            <person name="Morita T."/>
            <person name="Tamano K."/>
            <person name="Machida M."/>
            <person name="Baker S."/>
            <person name="Koike H."/>
        </authorList>
    </citation>
    <scope>NUCLEOTIDE SEQUENCE</scope>
    <source>
        <strain evidence="7">NBRC 6742</strain>
    </source>
</reference>
<keyword evidence="8" id="KW-1185">Reference proteome</keyword>
<name>A0A0C9MKJ1_9FUNG</name>
<dbReference type="STRING" id="91626.A0A0C9MKJ1"/>
<dbReference type="SUPFAM" id="SSF49899">
    <property type="entry name" value="Concanavalin A-like lectins/glucanases"/>
    <property type="match status" value="1"/>
</dbReference>
<keyword evidence="2 5" id="KW-0812">Transmembrane</keyword>
<dbReference type="GO" id="GO:0016020">
    <property type="term" value="C:membrane"/>
    <property type="evidence" value="ECO:0007669"/>
    <property type="project" value="UniProtKB-SubCell"/>
</dbReference>
<keyword evidence="4 5" id="KW-0472">Membrane</keyword>
<evidence type="ECO:0000256" key="1">
    <source>
        <dbReference type="ARBA" id="ARBA00004167"/>
    </source>
</evidence>
<dbReference type="InterPro" id="IPR050618">
    <property type="entry name" value="Ubq-SigPath_Reg"/>
</dbReference>
<dbReference type="InterPro" id="IPR043136">
    <property type="entry name" value="B30.2/SPRY_sf"/>
</dbReference>
<dbReference type="OrthoDB" id="258495at2759"/>
<evidence type="ECO:0000313" key="8">
    <source>
        <dbReference type="Proteomes" id="UP000053815"/>
    </source>
</evidence>
<evidence type="ECO:0000259" key="6">
    <source>
        <dbReference type="PROSITE" id="PS50188"/>
    </source>
</evidence>
<sequence length="327" mass="35981">MAAGTEGFYAIIIVCLVAFLSLSACLGLRILRRIKSKGGQEPLSTLAHNDWQPLRSVAVDRVVDDQILQAVYKWQTKYPPNTTHYIDVTKQPEVMDKGVLAWRFIETATTVDSEEESNAAVMDDPSSIVFCQGQGSIMTNLPVPMQEFSYWEVKVLQLNDQDTLAIGFATKPYPRWRVPGWHRHSIAYHSNSGTVFASDPSFGRPYGPAIKEGDVVGVGYLCHSGTVFFTRNGQNLGKASIGFKYPVYPVIGSIGPCNVSVNFGHEDFLFGAANQREAAFAPRRSSAPPPAYGGHTDDALFDSEHSVAQHLNYIDRPPLNPPPPSYS</sequence>
<dbReference type="AlphaFoldDB" id="A0A0C9MKJ1"/>
<dbReference type="Pfam" id="PF00622">
    <property type="entry name" value="SPRY"/>
    <property type="match status" value="1"/>
</dbReference>
<dbReference type="PANTHER" id="PTHR12864">
    <property type="entry name" value="RAN BINDING PROTEIN 9-RELATED"/>
    <property type="match status" value="1"/>
</dbReference>
<evidence type="ECO:0000256" key="4">
    <source>
        <dbReference type="ARBA" id="ARBA00023136"/>
    </source>
</evidence>
<keyword evidence="3 5" id="KW-1133">Transmembrane helix</keyword>
<dbReference type="EMBL" id="DF836814">
    <property type="protein sequence ID" value="GAN11281.1"/>
    <property type="molecule type" value="Genomic_DNA"/>
</dbReference>
<proteinExistence type="predicted"/>
<organism evidence="7">
    <name type="scientific">Mucor ambiguus</name>
    <dbReference type="NCBI Taxonomy" id="91626"/>
    <lineage>
        <taxon>Eukaryota</taxon>
        <taxon>Fungi</taxon>
        <taxon>Fungi incertae sedis</taxon>
        <taxon>Mucoromycota</taxon>
        <taxon>Mucoromycotina</taxon>
        <taxon>Mucoromycetes</taxon>
        <taxon>Mucorales</taxon>
        <taxon>Mucorineae</taxon>
        <taxon>Mucoraceae</taxon>
        <taxon>Mucor</taxon>
    </lineage>
</organism>
<evidence type="ECO:0000313" key="7">
    <source>
        <dbReference type="EMBL" id="GAN11281.1"/>
    </source>
</evidence>
<gene>
    <name evidence="7" type="ORF">MAM1_0525d10840</name>
</gene>
<evidence type="ECO:0000256" key="2">
    <source>
        <dbReference type="ARBA" id="ARBA00022692"/>
    </source>
</evidence>
<evidence type="ECO:0000256" key="3">
    <source>
        <dbReference type="ARBA" id="ARBA00022989"/>
    </source>
</evidence>
<dbReference type="InterPro" id="IPR003877">
    <property type="entry name" value="SPRY_dom"/>
</dbReference>
<dbReference type="InterPro" id="IPR035780">
    <property type="entry name" value="SPRY_Ssh4-like"/>
</dbReference>
<feature type="domain" description="B30.2/SPRY" evidence="6">
    <location>
        <begin position="87"/>
        <end position="268"/>
    </location>
</feature>
<dbReference type="InterPro" id="IPR001870">
    <property type="entry name" value="B30.2/SPRY"/>
</dbReference>
<dbReference type="PROSITE" id="PS50188">
    <property type="entry name" value="B302_SPRY"/>
    <property type="match status" value="1"/>
</dbReference>
<dbReference type="CDD" id="cd12910">
    <property type="entry name" value="SPRY_SSH4_like"/>
    <property type="match status" value="1"/>
</dbReference>
<dbReference type="Gene3D" id="2.60.120.920">
    <property type="match status" value="1"/>
</dbReference>
<feature type="transmembrane region" description="Helical" evidence="5">
    <location>
        <begin position="6"/>
        <end position="28"/>
    </location>
</feature>
<accession>A0A0C9MKJ1</accession>
<comment type="subcellular location">
    <subcellularLocation>
        <location evidence="1">Membrane</location>
        <topology evidence="1">Single-pass membrane protein</topology>
    </subcellularLocation>
</comment>
<evidence type="ECO:0000256" key="5">
    <source>
        <dbReference type="SAM" id="Phobius"/>
    </source>
</evidence>
<protein>
    <recommendedName>
        <fullName evidence="6">B30.2/SPRY domain-containing protein</fullName>
    </recommendedName>
</protein>